<dbReference type="Pfam" id="PF17746">
    <property type="entry name" value="SfsA_N"/>
    <property type="match status" value="1"/>
</dbReference>
<dbReference type="NCBIfam" id="TIGR00230">
    <property type="entry name" value="sfsA"/>
    <property type="match status" value="1"/>
</dbReference>
<comment type="caution">
    <text evidence="4">The sequence shown here is derived from an EMBL/GenBank/DDBJ whole genome shotgun (WGS) entry which is preliminary data.</text>
</comment>
<name>A0A6L5YZX4_9RHOB</name>
<dbReference type="EMBL" id="WIND01000004">
    <property type="protein sequence ID" value="MSU89405.1"/>
    <property type="molecule type" value="Genomic_DNA"/>
</dbReference>
<gene>
    <name evidence="1 4" type="primary">sfsA</name>
    <name evidence="4" type="ORF">GE300_07225</name>
</gene>
<dbReference type="PANTHER" id="PTHR30545:SF2">
    <property type="entry name" value="SUGAR FERMENTATION STIMULATION PROTEIN A"/>
    <property type="match status" value="1"/>
</dbReference>
<dbReference type="Gene3D" id="3.40.1350.60">
    <property type="match status" value="1"/>
</dbReference>
<dbReference type="InterPro" id="IPR041465">
    <property type="entry name" value="SfsA_N"/>
</dbReference>
<organism evidence="4 5">
    <name type="scientific">Halovulum marinum</name>
    <dbReference type="NCBI Taxonomy" id="2662447"/>
    <lineage>
        <taxon>Bacteria</taxon>
        <taxon>Pseudomonadati</taxon>
        <taxon>Pseudomonadota</taxon>
        <taxon>Alphaproteobacteria</taxon>
        <taxon>Rhodobacterales</taxon>
        <taxon>Paracoccaceae</taxon>
        <taxon>Halovulum</taxon>
    </lineage>
</organism>
<evidence type="ECO:0000313" key="4">
    <source>
        <dbReference type="EMBL" id="MSU89405.1"/>
    </source>
</evidence>
<evidence type="ECO:0000259" key="3">
    <source>
        <dbReference type="Pfam" id="PF17746"/>
    </source>
</evidence>
<evidence type="ECO:0000313" key="5">
    <source>
        <dbReference type="Proteomes" id="UP000474957"/>
    </source>
</evidence>
<dbReference type="Pfam" id="PF03749">
    <property type="entry name" value="SfsA"/>
    <property type="match status" value="1"/>
</dbReference>
<dbReference type="HAMAP" id="MF_00095">
    <property type="entry name" value="SfsA"/>
    <property type="match status" value="1"/>
</dbReference>
<feature type="domain" description="Sugar fermentation stimulation protein C-terminal" evidence="2">
    <location>
        <begin position="84"/>
        <end position="222"/>
    </location>
</feature>
<sequence>MQFDRPLIRATLLRRYKRFLADVTLEDGRQVTAHCANPGAMTGLAQPGAAVWLRPAANPKRKLQWSWTLVELPGGHFASVDTGLANRLVAEALAADAVPALAGYASVRPEVRYGAGSRVDFLLRGPDRADAYVEVKSVTLRRAGRLAEFPDTVTARGARHLAALTEMAAQGHRAVLLYLAQRDDCDAVALAADIDPAYAAAARAAHAAGVEALAHGTRITPDGLRLDRALPVRPPG</sequence>
<evidence type="ECO:0000259" key="2">
    <source>
        <dbReference type="Pfam" id="PF03749"/>
    </source>
</evidence>
<accession>A0A6L5YZX4</accession>
<dbReference type="CDD" id="cd22359">
    <property type="entry name" value="SfsA-like_bacterial"/>
    <property type="match status" value="1"/>
</dbReference>
<reference evidence="4 5" key="1">
    <citation type="submission" date="2019-10" db="EMBL/GenBank/DDBJ databases">
        <title>Cognatihalovulum marinum gen. nov. sp. nov., a new member of the family Rhodobacteraceae isolated from deep seawater of the Northwest Indian Ocean.</title>
        <authorList>
            <person name="Ruan C."/>
            <person name="Wang J."/>
            <person name="Zheng X."/>
            <person name="Song L."/>
            <person name="Zhu Y."/>
            <person name="Huang Y."/>
            <person name="Lu Z."/>
            <person name="Du W."/>
            <person name="Huang L."/>
            <person name="Dai X."/>
        </authorList>
    </citation>
    <scope>NUCLEOTIDE SEQUENCE [LARGE SCALE GENOMIC DNA]</scope>
    <source>
        <strain evidence="4 5">2CG4</strain>
    </source>
</reference>
<feature type="domain" description="SfsA N-terminal OB" evidence="3">
    <location>
        <begin position="13"/>
        <end position="75"/>
    </location>
</feature>
<dbReference type="InterPro" id="IPR005224">
    <property type="entry name" value="SfsA"/>
</dbReference>
<protein>
    <recommendedName>
        <fullName evidence="1">Sugar fermentation stimulation protein homolog</fullName>
    </recommendedName>
</protein>
<dbReference type="InterPro" id="IPR040452">
    <property type="entry name" value="SfsA_C"/>
</dbReference>
<evidence type="ECO:0000256" key="1">
    <source>
        <dbReference type="HAMAP-Rule" id="MF_00095"/>
    </source>
</evidence>
<comment type="similarity">
    <text evidence="1">Belongs to the SfsA family.</text>
</comment>
<dbReference type="PANTHER" id="PTHR30545">
    <property type="entry name" value="SUGAR FERMENTATION STIMULATION PROTEIN A"/>
    <property type="match status" value="1"/>
</dbReference>
<dbReference type="GO" id="GO:0003677">
    <property type="term" value="F:DNA binding"/>
    <property type="evidence" value="ECO:0007669"/>
    <property type="project" value="InterPro"/>
</dbReference>
<dbReference type="Gene3D" id="2.40.50.580">
    <property type="match status" value="1"/>
</dbReference>
<dbReference type="AlphaFoldDB" id="A0A6L5YZX4"/>
<dbReference type="Proteomes" id="UP000474957">
    <property type="component" value="Unassembled WGS sequence"/>
</dbReference>
<dbReference type="RefSeq" id="WP_154445898.1">
    <property type="nucleotide sequence ID" value="NZ_WIND01000004.1"/>
</dbReference>
<proteinExistence type="inferred from homology"/>
<keyword evidence="5" id="KW-1185">Reference proteome</keyword>